<gene>
    <name evidence="7" type="ORF">F6B93_04480</name>
</gene>
<dbReference type="EMBL" id="CP046600">
    <property type="protein sequence ID" value="QUR69583.1"/>
    <property type="molecule type" value="Genomic_DNA"/>
</dbReference>
<evidence type="ECO:0000256" key="6">
    <source>
        <dbReference type="RuleBase" id="RU362030"/>
    </source>
</evidence>
<sequence length="280" mass="30857">MVAAQRAMASRQPSALLDDHLADPLVRAVGLAPFVRMMDGETTIEDDPLVSRRSLSEQMAARTRFFDDFFTASADAGIRQAVILASGLDTRAYRLNWPAGMVVYEIDQPQVIDFKTRTLAGLGAAPTADRRPIGIDLRDDWPAALRQHGFDVTQPTAWIAEGLLVYLPPDAQDRLFDNVAALSAAGSRLATDDFADPAGFSGERAQQLAERFSRVGLDLNMPELIYHGERSTVIDYLETHGWNVIARTFQELYAHNGFDVPDDEVLAVFGELRYVTSTLG</sequence>
<dbReference type="SUPFAM" id="SSF53335">
    <property type="entry name" value="S-adenosyl-L-methionine-dependent methyltransferases"/>
    <property type="match status" value="1"/>
</dbReference>
<dbReference type="EC" id="2.1.1.-" evidence="6"/>
<evidence type="ECO:0000313" key="7">
    <source>
        <dbReference type="EMBL" id="QUR69583.1"/>
    </source>
</evidence>
<comment type="similarity">
    <text evidence="2 6">Belongs to the UPF0677 family.</text>
</comment>
<evidence type="ECO:0000256" key="1">
    <source>
        <dbReference type="ARBA" id="ARBA00003907"/>
    </source>
</evidence>
<keyword evidence="3 6" id="KW-0489">Methyltransferase</keyword>
<evidence type="ECO:0000256" key="4">
    <source>
        <dbReference type="ARBA" id="ARBA00022679"/>
    </source>
</evidence>
<reference evidence="7" key="1">
    <citation type="submission" date="2019-12" db="EMBL/GenBank/DDBJ databases">
        <title>Mycobacterium spongiae sp. nov.</title>
        <authorList>
            <person name="Stinear T."/>
        </authorList>
    </citation>
    <scope>NUCLEOTIDE SEQUENCE</scope>
    <source>
        <strain evidence="7">FSD4b-SM</strain>
    </source>
</reference>
<keyword evidence="4 7" id="KW-0808">Transferase</keyword>
<dbReference type="NCBIfam" id="TIGR00027">
    <property type="entry name" value="mthyl_TIGR00027"/>
    <property type="match status" value="1"/>
</dbReference>
<dbReference type="InterPro" id="IPR029063">
    <property type="entry name" value="SAM-dependent_MTases_sf"/>
</dbReference>
<organism evidence="7 8">
    <name type="scientific">Mycobacterium spongiae</name>
    <dbReference type="NCBI Taxonomy" id="886343"/>
    <lineage>
        <taxon>Bacteria</taxon>
        <taxon>Bacillati</taxon>
        <taxon>Actinomycetota</taxon>
        <taxon>Actinomycetes</taxon>
        <taxon>Mycobacteriales</taxon>
        <taxon>Mycobacteriaceae</taxon>
        <taxon>Mycobacterium</taxon>
    </lineage>
</organism>
<dbReference type="PANTHER" id="PTHR43619">
    <property type="entry name" value="S-ADENOSYL-L-METHIONINE-DEPENDENT METHYLTRANSFERASE YKTD-RELATED"/>
    <property type="match status" value="1"/>
</dbReference>
<dbReference type="GO" id="GO:0008168">
    <property type="term" value="F:methyltransferase activity"/>
    <property type="evidence" value="ECO:0007669"/>
    <property type="project" value="UniProtKB-UniRule"/>
</dbReference>
<keyword evidence="5 6" id="KW-0949">S-adenosyl-L-methionine</keyword>
<name>A0A975PZA8_9MYCO</name>
<evidence type="ECO:0000256" key="2">
    <source>
        <dbReference type="ARBA" id="ARBA00008138"/>
    </source>
</evidence>
<keyword evidence="8" id="KW-1185">Reference proteome</keyword>
<dbReference type="InterPro" id="IPR007213">
    <property type="entry name" value="Ppm1/Ppm2/Tcmp"/>
</dbReference>
<dbReference type="InterPro" id="IPR011610">
    <property type="entry name" value="SAM_mthyl_Trfase_ML2640-like"/>
</dbReference>
<dbReference type="AlphaFoldDB" id="A0A975PZA8"/>
<evidence type="ECO:0000256" key="3">
    <source>
        <dbReference type="ARBA" id="ARBA00022603"/>
    </source>
</evidence>
<evidence type="ECO:0000256" key="5">
    <source>
        <dbReference type="ARBA" id="ARBA00022691"/>
    </source>
</evidence>
<protein>
    <recommendedName>
        <fullName evidence="6">S-adenosyl-L-methionine-dependent methyltransferase</fullName>
        <ecNumber evidence="6">2.1.1.-</ecNumber>
    </recommendedName>
</protein>
<dbReference type="Gene3D" id="3.40.50.150">
    <property type="entry name" value="Vaccinia Virus protein VP39"/>
    <property type="match status" value="1"/>
</dbReference>
<dbReference type="Pfam" id="PF04072">
    <property type="entry name" value="LCM"/>
    <property type="match status" value="1"/>
</dbReference>
<dbReference type="PANTHER" id="PTHR43619:SF2">
    <property type="entry name" value="S-ADENOSYL-L-METHIONINE-DEPENDENT METHYLTRANSFERASES SUPERFAMILY PROTEIN"/>
    <property type="match status" value="1"/>
</dbReference>
<evidence type="ECO:0000313" key="8">
    <source>
        <dbReference type="Proteomes" id="UP000682202"/>
    </source>
</evidence>
<comment type="function">
    <text evidence="1 6">Exhibits S-adenosyl-L-methionine-dependent methyltransferase activity.</text>
</comment>
<dbReference type="Proteomes" id="UP000682202">
    <property type="component" value="Chromosome"/>
</dbReference>
<dbReference type="GO" id="GO:0032259">
    <property type="term" value="P:methylation"/>
    <property type="evidence" value="ECO:0007669"/>
    <property type="project" value="UniProtKB-KW"/>
</dbReference>
<dbReference type="KEGG" id="mspg:F6B93_04480"/>
<proteinExistence type="inferred from homology"/>
<accession>A0A975PZA8</accession>